<protein>
    <submittedName>
        <fullName evidence="2">Uncharacterized protein</fullName>
    </submittedName>
</protein>
<keyword evidence="3" id="KW-1185">Reference proteome</keyword>
<feature type="region of interest" description="Disordered" evidence="1">
    <location>
        <begin position="191"/>
        <end position="230"/>
    </location>
</feature>
<sequence>MHSILFTLSGQLLVPPGSVVRGSAVHLPGGASLTVTAALRAPADAEAPADTGAAQLMQDALSYEHGDDVAVDTSLTPGVTRYTFAVLLTGPSSDGDRGQYYLTSVTRPDHAVPHGVRRAEWATTQLTEELTAQGQHLGEDYMGVTLINTETVDPDEYHVTAPDGDTRAVSDLDEAREEIIALAEREGDPILSFDESDDEDGSVLRGHTEGGQVYAVRPGAAPQASPAVTP</sequence>
<evidence type="ECO:0000313" key="2">
    <source>
        <dbReference type="EMBL" id="GGN42741.1"/>
    </source>
</evidence>
<organism evidence="2 3">
    <name type="scientific">Deinococcus daejeonensis</name>
    <dbReference type="NCBI Taxonomy" id="1007098"/>
    <lineage>
        <taxon>Bacteria</taxon>
        <taxon>Thermotogati</taxon>
        <taxon>Deinococcota</taxon>
        <taxon>Deinococci</taxon>
        <taxon>Deinococcales</taxon>
        <taxon>Deinococcaceae</taxon>
        <taxon>Deinococcus</taxon>
    </lineage>
</organism>
<reference evidence="3" key="1">
    <citation type="journal article" date="2019" name="Int. J. Syst. Evol. Microbiol.">
        <title>The Global Catalogue of Microorganisms (GCM) 10K type strain sequencing project: providing services to taxonomists for standard genome sequencing and annotation.</title>
        <authorList>
            <consortium name="The Broad Institute Genomics Platform"/>
            <consortium name="The Broad Institute Genome Sequencing Center for Infectious Disease"/>
            <person name="Wu L."/>
            <person name="Ma J."/>
        </authorList>
    </citation>
    <scope>NUCLEOTIDE SEQUENCE [LARGE SCALE GENOMIC DNA]</scope>
    <source>
        <strain evidence="3">JCM 16918</strain>
    </source>
</reference>
<name>A0ABQ2J930_9DEIO</name>
<evidence type="ECO:0000256" key="1">
    <source>
        <dbReference type="SAM" id="MobiDB-lite"/>
    </source>
</evidence>
<comment type="caution">
    <text evidence="2">The sequence shown here is derived from an EMBL/GenBank/DDBJ whole genome shotgun (WGS) entry which is preliminary data.</text>
</comment>
<accession>A0ABQ2J930</accession>
<dbReference type="Proteomes" id="UP000645517">
    <property type="component" value="Unassembled WGS sequence"/>
</dbReference>
<dbReference type="RefSeq" id="WP_189058106.1">
    <property type="nucleotide sequence ID" value="NZ_BMOR01000016.1"/>
</dbReference>
<proteinExistence type="predicted"/>
<dbReference type="EMBL" id="BMOR01000016">
    <property type="protein sequence ID" value="GGN42741.1"/>
    <property type="molecule type" value="Genomic_DNA"/>
</dbReference>
<evidence type="ECO:0000313" key="3">
    <source>
        <dbReference type="Proteomes" id="UP000645517"/>
    </source>
</evidence>
<gene>
    <name evidence="2" type="ORF">GCM10010842_29500</name>
</gene>